<organism evidence="1 2">
    <name type="scientific">Athelia psychrophila</name>
    <dbReference type="NCBI Taxonomy" id="1759441"/>
    <lineage>
        <taxon>Eukaryota</taxon>
        <taxon>Fungi</taxon>
        <taxon>Dikarya</taxon>
        <taxon>Basidiomycota</taxon>
        <taxon>Agaricomycotina</taxon>
        <taxon>Agaricomycetes</taxon>
        <taxon>Agaricomycetidae</taxon>
        <taxon>Atheliales</taxon>
        <taxon>Atheliaceae</taxon>
        <taxon>Athelia</taxon>
    </lineage>
</organism>
<evidence type="ECO:0000313" key="1">
    <source>
        <dbReference type="EMBL" id="KZP34326.1"/>
    </source>
</evidence>
<evidence type="ECO:0008006" key="3">
    <source>
        <dbReference type="Google" id="ProtNLM"/>
    </source>
</evidence>
<dbReference type="AlphaFoldDB" id="A0A166X1E7"/>
<proteinExistence type="predicted"/>
<dbReference type="Proteomes" id="UP000076532">
    <property type="component" value="Unassembled WGS sequence"/>
</dbReference>
<reference evidence="1 2" key="1">
    <citation type="journal article" date="2016" name="Mol. Biol. Evol.">
        <title>Comparative Genomics of Early-Diverging Mushroom-Forming Fungi Provides Insights into the Origins of Lignocellulose Decay Capabilities.</title>
        <authorList>
            <person name="Nagy L.G."/>
            <person name="Riley R."/>
            <person name="Tritt A."/>
            <person name="Adam C."/>
            <person name="Daum C."/>
            <person name="Floudas D."/>
            <person name="Sun H."/>
            <person name="Yadav J.S."/>
            <person name="Pangilinan J."/>
            <person name="Larsson K.H."/>
            <person name="Matsuura K."/>
            <person name="Barry K."/>
            <person name="Labutti K."/>
            <person name="Kuo R."/>
            <person name="Ohm R.A."/>
            <person name="Bhattacharya S.S."/>
            <person name="Shirouzu T."/>
            <person name="Yoshinaga Y."/>
            <person name="Martin F.M."/>
            <person name="Grigoriev I.V."/>
            <person name="Hibbett D.S."/>
        </authorList>
    </citation>
    <scope>NUCLEOTIDE SEQUENCE [LARGE SCALE GENOMIC DNA]</scope>
    <source>
        <strain evidence="1 2">CBS 109695</strain>
    </source>
</reference>
<dbReference type="EMBL" id="KV417480">
    <property type="protein sequence ID" value="KZP34326.1"/>
    <property type="molecule type" value="Genomic_DNA"/>
</dbReference>
<evidence type="ECO:0000313" key="2">
    <source>
        <dbReference type="Proteomes" id="UP000076532"/>
    </source>
</evidence>
<name>A0A166X1E7_9AGAM</name>
<sequence length="223" mass="25172">MSSPTSTTVDIADSPPPSVIADTMSTLASVTPEARHYASDVLTVFKVEDKLFRFDRTLLDQEMDTMNRLGGVGSKEDPIELKYIKAADFAILLDFLKLGTRHDKKPLTAFDWTCIFGVCSILGMHRVQTIARESLSDPQRALLDHQRRLLNQQNAPLSCAGVGFERDARGMYFLIREGHNTLPRHLWCFEYRRHPGAAMRTRGCSSSTGLARCIMLRVDWRLI</sequence>
<accession>A0A166X1E7</accession>
<gene>
    <name evidence="1" type="ORF">FIBSPDRAFT_5581</name>
</gene>
<keyword evidence="2" id="KW-1185">Reference proteome</keyword>
<protein>
    <recommendedName>
        <fullName evidence="3">BTB domain-containing protein</fullName>
    </recommendedName>
</protein>